<dbReference type="Pfam" id="PF14274">
    <property type="entry name" value="BT_3044-like_C"/>
    <property type="match status" value="1"/>
</dbReference>
<comment type="caution">
    <text evidence="4">The sequence shown here is derived from an EMBL/GenBank/DDBJ whole genome shotgun (WGS) entry which is preliminary data.</text>
</comment>
<dbReference type="Pfam" id="PF16343">
    <property type="entry name" value="DUF4973"/>
    <property type="match status" value="1"/>
</dbReference>
<evidence type="ECO:0000256" key="1">
    <source>
        <dbReference type="SAM" id="SignalP"/>
    </source>
</evidence>
<feature type="domain" description="BT-3044-like C-terminal" evidence="2">
    <location>
        <begin position="190"/>
        <end position="348"/>
    </location>
</feature>
<accession>A0A401LY70</accession>
<dbReference type="Gene3D" id="2.60.40.1740">
    <property type="entry name" value="hypothetical protein (bacova_03559)"/>
    <property type="match status" value="1"/>
</dbReference>
<evidence type="ECO:0000313" key="5">
    <source>
        <dbReference type="Proteomes" id="UP000288079"/>
    </source>
</evidence>
<evidence type="ECO:0000313" key="4">
    <source>
        <dbReference type="EMBL" id="GCB36479.1"/>
    </source>
</evidence>
<dbReference type="EMBL" id="BHWB01000012">
    <property type="protein sequence ID" value="GCB36479.1"/>
    <property type="molecule type" value="Genomic_DNA"/>
</dbReference>
<dbReference type="Gene3D" id="2.40.128.440">
    <property type="entry name" value="Uncharacterised protein PF14274, DUF4361"/>
    <property type="match status" value="1"/>
</dbReference>
<organism evidence="4 5">
    <name type="scientific">Bacteroides faecalis</name>
    <dbReference type="NCBI Taxonomy" id="2447885"/>
    <lineage>
        <taxon>Bacteria</taxon>
        <taxon>Pseudomonadati</taxon>
        <taxon>Bacteroidota</taxon>
        <taxon>Bacteroidia</taxon>
        <taxon>Bacteroidales</taxon>
        <taxon>Bacteroidaceae</taxon>
        <taxon>Bacteroides</taxon>
    </lineage>
</organism>
<name>A0A401LY70_9BACE</name>
<feature type="chain" id="PRO_5019348333" description="DUF4973 domain-containing protein" evidence="1">
    <location>
        <begin position="29"/>
        <end position="366"/>
    </location>
</feature>
<dbReference type="PROSITE" id="PS51257">
    <property type="entry name" value="PROKAR_LIPOPROTEIN"/>
    <property type="match status" value="1"/>
</dbReference>
<dbReference type="InterPro" id="IPR032509">
    <property type="entry name" value="DUF4973"/>
</dbReference>
<keyword evidence="5" id="KW-1185">Reference proteome</keyword>
<feature type="domain" description="DUF4973" evidence="3">
    <location>
        <begin position="34"/>
        <end position="176"/>
    </location>
</feature>
<evidence type="ECO:0000259" key="3">
    <source>
        <dbReference type="Pfam" id="PF16343"/>
    </source>
</evidence>
<reference evidence="4 5" key="1">
    <citation type="submission" date="2018-10" db="EMBL/GenBank/DDBJ databases">
        <title>Draft Genome Sequence of Bacteroides sp. KCTC 15687.</title>
        <authorList>
            <person name="Yu S.Y."/>
            <person name="Kim J.S."/>
            <person name="Oh B.S."/>
            <person name="Park S.H."/>
            <person name="Kang S.W."/>
            <person name="Park J.E."/>
            <person name="Choi S.H."/>
            <person name="Han K.I."/>
            <person name="Lee K.C."/>
            <person name="Eom M.K."/>
            <person name="Suh M.K."/>
            <person name="Lee D.H."/>
            <person name="Yoon H."/>
            <person name="Kim B."/>
            <person name="Yang S.J."/>
            <person name="Lee J.S."/>
            <person name="Lee J.H."/>
        </authorList>
    </citation>
    <scope>NUCLEOTIDE SEQUENCE [LARGE SCALE GENOMIC DNA]</scope>
    <source>
        <strain evidence="4 5">KCTC 15687</strain>
    </source>
</reference>
<dbReference type="Proteomes" id="UP000288079">
    <property type="component" value="Unassembled WGS sequence"/>
</dbReference>
<proteinExistence type="predicted"/>
<protein>
    <recommendedName>
        <fullName evidence="6">DUF4973 domain-containing protein</fullName>
    </recommendedName>
</protein>
<evidence type="ECO:0008006" key="6">
    <source>
        <dbReference type="Google" id="ProtNLM"/>
    </source>
</evidence>
<feature type="signal peptide" evidence="1">
    <location>
        <begin position="1"/>
        <end position="28"/>
    </location>
</feature>
<keyword evidence="1" id="KW-0732">Signal</keyword>
<evidence type="ECO:0000259" key="2">
    <source>
        <dbReference type="Pfam" id="PF14274"/>
    </source>
</evidence>
<sequence>MINSKCKDRYMKKIYTLAALAAMTMLGASCNSEWNEEQYEHYISFSSQLDSKGVTNIYVPYSRHDKDGSYAEGGEGRSNYQLPVLVSGSTDNTQNITVHIAHDPDTLGILNYARYATRKELYYKDMGIEGMTYASYPETMSIVAGQNKGLLDLKFDFRNIDMSEKWVLPLQIADDPSYGYQSHPRKNYAKAILRIFPFNDYSGDYSGTGLTNKVVTGYEVKEGVTVPIETAESITKASVRGYVVDEKNIFTYAGIVDEDYTDRKKYKIKFTFNGETNGSVTLSCDNAEEIEFKVNEAVIPSFRISSSMDEAKPYLEHRYVIINNIDYYFNYMPVEGTSIRYHVKGTLTLSRDINTQIPDEDQAIEW</sequence>
<dbReference type="AlphaFoldDB" id="A0A401LY70"/>
<gene>
    <name evidence="4" type="ORF">KGMB02408_34240</name>
</gene>
<dbReference type="InterPro" id="IPR025371">
    <property type="entry name" value="BT_3044-like_C"/>
</dbReference>